<feature type="compositionally biased region" description="Basic residues" evidence="1">
    <location>
        <begin position="187"/>
        <end position="202"/>
    </location>
</feature>
<accession>A0A0H2TVK3</accession>
<protein>
    <submittedName>
        <fullName evidence="2">Uncharacterized protein</fullName>
    </submittedName>
</protein>
<organism evidence="2">
    <name type="scientific">Magnaporthiopsis poae (strain ATCC 64411 / 73-15)</name>
    <name type="common">Kentucky bluegrass fungus</name>
    <name type="synonym">Magnaporthe poae</name>
    <dbReference type="NCBI Taxonomy" id="644358"/>
    <lineage>
        <taxon>Eukaryota</taxon>
        <taxon>Fungi</taxon>
        <taxon>Dikarya</taxon>
        <taxon>Ascomycota</taxon>
        <taxon>Pezizomycotina</taxon>
        <taxon>Sordariomycetes</taxon>
        <taxon>Sordariomycetidae</taxon>
        <taxon>Magnaporthales</taxon>
        <taxon>Magnaporthaceae</taxon>
        <taxon>Magnaporthiopsis</taxon>
    </lineage>
</organism>
<evidence type="ECO:0000256" key="1">
    <source>
        <dbReference type="SAM" id="MobiDB-lite"/>
    </source>
</evidence>
<feature type="non-terminal residue" evidence="2">
    <location>
        <position position="1"/>
    </location>
</feature>
<dbReference type="VEuPathDB" id="FungiDB:MAPG_06893"/>
<feature type="region of interest" description="Disordered" evidence="1">
    <location>
        <begin position="167"/>
        <end position="202"/>
    </location>
</feature>
<name>A0A0H2TVK3_MAGP6</name>
<evidence type="ECO:0000313" key="2">
    <source>
        <dbReference type="EMBL" id="KLU87903.1"/>
    </source>
</evidence>
<reference evidence="2" key="1">
    <citation type="submission" date="2010-05" db="EMBL/GenBank/DDBJ databases">
        <title>The Genome Sequence of Magnaporthe poae strain ATCC 64411.</title>
        <authorList>
            <consortium name="The Broad Institute Genome Sequencing Platform"/>
            <consortium name="Broad Institute Genome Sequencing Center for Infectious Disease"/>
            <person name="Ma L.-J."/>
            <person name="Dead R."/>
            <person name="Young S."/>
            <person name="Zeng Q."/>
            <person name="Koehrsen M."/>
            <person name="Alvarado L."/>
            <person name="Berlin A."/>
            <person name="Chapman S.B."/>
            <person name="Chen Z."/>
            <person name="Freedman E."/>
            <person name="Gellesch M."/>
            <person name="Goldberg J."/>
            <person name="Griggs A."/>
            <person name="Gujja S."/>
            <person name="Heilman E.R."/>
            <person name="Heiman D."/>
            <person name="Hepburn T."/>
            <person name="Howarth C."/>
            <person name="Jen D."/>
            <person name="Larson L."/>
            <person name="Mehta T."/>
            <person name="Neiman D."/>
            <person name="Pearson M."/>
            <person name="Roberts A."/>
            <person name="Saif S."/>
            <person name="Shea T."/>
            <person name="Shenoy N."/>
            <person name="Sisk P."/>
            <person name="Stolte C."/>
            <person name="Sykes S."/>
            <person name="Walk T."/>
            <person name="White J."/>
            <person name="Yandava C."/>
            <person name="Haas B."/>
            <person name="Nusbaum C."/>
            <person name="Birren B."/>
        </authorList>
    </citation>
    <scope>NUCLEOTIDE SEQUENCE</scope>
    <source>
        <strain evidence="2">ATCC 64411</strain>
    </source>
</reference>
<dbReference type="EMBL" id="GL876970">
    <property type="protein sequence ID" value="KLU87903.1"/>
    <property type="molecule type" value="Genomic_DNA"/>
</dbReference>
<proteinExistence type="predicted"/>
<reference evidence="2" key="2">
    <citation type="submission" date="2011-03" db="EMBL/GenBank/DDBJ databases">
        <title>Annotation of Magnaporthe poae ATCC 64411.</title>
        <authorList>
            <person name="Ma L.-J."/>
            <person name="Dead R."/>
            <person name="Young S.K."/>
            <person name="Zeng Q."/>
            <person name="Gargeya S."/>
            <person name="Fitzgerald M."/>
            <person name="Haas B."/>
            <person name="Abouelleil A."/>
            <person name="Alvarado L."/>
            <person name="Arachchi H.M."/>
            <person name="Berlin A."/>
            <person name="Brown A."/>
            <person name="Chapman S.B."/>
            <person name="Chen Z."/>
            <person name="Dunbar C."/>
            <person name="Freedman E."/>
            <person name="Gearin G."/>
            <person name="Gellesch M."/>
            <person name="Goldberg J."/>
            <person name="Griggs A."/>
            <person name="Gujja S."/>
            <person name="Heiman D."/>
            <person name="Howarth C."/>
            <person name="Larson L."/>
            <person name="Lui A."/>
            <person name="MacDonald P.J.P."/>
            <person name="Mehta T."/>
            <person name="Montmayeur A."/>
            <person name="Murphy C."/>
            <person name="Neiman D."/>
            <person name="Pearson M."/>
            <person name="Priest M."/>
            <person name="Roberts A."/>
            <person name="Saif S."/>
            <person name="Shea T."/>
            <person name="Shenoy N."/>
            <person name="Sisk P."/>
            <person name="Stolte C."/>
            <person name="Sykes S."/>
            <person name="Yandava C."/>
            <person name="Wortman J."/>
            <person name="Nusbaum C."/>
            <person name="Birren B."/>
        </authorList>
    </citation>
    <scope>NUCLEOTIDE SEQUENCE</scope>
    <source>
        <strain evidence="2">ATCC 64411</strain>
    </source>
</reference>
<gene>
    <name evidence="2" type="ORF">MAPG_06893</name>
</gene>
<dbReference type="AlphaFoldDB" id="A0A0H2TVK3"/>
<sequence>CLSLSLSFSSFFGLEILAPRATKKASLAHIGPQAQANGPLPRPFNQGSGRLTMPGRAIWPGHAYQIASQHGVHRLSLLSFFTKGWLEWTALQSKRDPLCRVPHTPYAAPCALTPPLPSWNSSGHGGPEKGKTRLQFFPAWMLLLQDSGLSTKKSCFLKWTHHVGSAHCQHRQKQNQQRNERTSLPRPSRKKKAPSGQRPRRK</sequence>